<dbReference type="OrthoDB" id="2576435at2759"/>
<gene>
    <name evidence="4" type="ORF">FOMPIDRAFT_6572</name>
</gene>
<evidence type="ECO:0000259" key="3">
    <source>
        <dbReference type="PROSITE" id="PS50158"/>
    </source>
</evidence>
<dbReference type="EMBL" id="KE504136">
    <property type="protein sequence ID" value="EPT02277.1"/>
    <property type="molecule type" value="Genomic_DNA"/>
</dbReference>
<sequence>CFKCGEPGHWALHCPTYCCRLCEVPAPGHYSRNCPNFTVSHMWTCTNCNLNGHLYITCPLPLRSFPCKNCGEVGHGLVMCP</sequence>
<dbReference type="SMART" id="SM00343">
    <property type="entry name" value="ZnF_C2HC"/>
    <property type="match status" value="4"/>
</dbReference>
<evidence type="ECO:0000256" key="2">
    <source>
        <dbReference type="PROSITE-ProRule" id="PRU00047"/>
    </source>
</evidence>
<dbReference type="PROSITE" id="PS50158">
    <property type="entry name" value="ZF_CCHC"/>
    <property type="match status" value="1"/>
</dbReference>
<dbReference type="GO" id="GO:0006397">
    <property type="term" value="P:mRNA processing"/>
    <property type="evidence" value="ECO:0007669"/>
    <property type="project" value="UniProtKB-KW"/>
</dbReference>
<organism evidence="4 5">
    <name type="scientific">Fomitopsis schrenkii</name>
    <name type="common">Brown rot fungus</name>
    <dbReference type="NCBI Taxonomy" id="2126942"/>
    <lineage>
        <taxon>Eukaryota</taxon>
        <taxon>Fungi</taxon>
        <taxon>Dikarya</taxon>
        <taxon>Basidiomycota</taxon>
        <taxon>Agaricomycotina</taxon>
        <taxon>Agaricomycetes</taxon>
        <taxon>Polyporales</taxon>
        <taxon>Fomitopsis</taxon>
    </lineage>
</organism>
<evidence type="ECO:0000313" key="5">
    <source>
        <dbReference type="Proteomes" id="UP000015241"/>
    </source>
</evidence>
<dbReference type="GO" id="GO:0008270">
    <property type="term" value="F:zinc ion binding"/>
    <property type="evidence" value="ECO:0007669"/>
    <property type="project" value="UniProtKB-KW"/>
</dbReference>
<dbReference type="InterPro" id="IPR001878">
    <property type="entry name" value="Znf_CCHC"/>
</dbReference>
<proteinExistence type="predicted"/>
<dbReference type="HOGENOM" id="CLU_176433_0_0_1"/>
<protein>
    <recommendedName>
        <fullName evidence="3">CCHC-type domain-containing protein</fullName>
    </recommendedName>
</protein>
<keyword evidence="2" id="KW-0863">Zinc-finger</keyword>
<keyword evidence="5" id="KW-1185">Reference proteome</keyword>
<dbReference type="SUPFAM" id="SSF57756">
    <property type="entry name" value="Retrovirus zinc finger-like domains"/>
    <property type="match status" value="2"/>
</dbReference>
<dbReference type="GO" id="GO:0003676">
    <property type="term" value="F:nucleic acid binding"/>
    <property type="evidence" value="ECO:0007669"/>
    <property type="project" value="InterPro"/>
</dbReference>
<feature type="domain" description="CCHC-type" evidence="3">
    <location>
        <begin position="1"/>
        <end position="15"/>
    </location>
</feature>
<dbReference type="Gene3D" id="4.10.60.10">
    <property type="entry name" value="Zinc finger, CCHC-type"/>
    <property type="match status" value="2"/>
</dbReference>
<dbReference type="InterPro" id="IPR036875">
    <property type="entry name" value="Znf_CCHC_sf"/>
</dbReference>
<dbReference type="InParanoid" id="S8EBH0"/>
<keyword evidence="1" id="KW-0507">mRNA processing</keyword>
<evidence type="ECO:0000313" key="4">
    <source>
        <dbReference type="EMBL" id="EPT02277.1"/>
    </source>
</evidence>
<feature type="non-terminal residue" evidence="4">
    <location>
        <position position="81"/>
    </location>
</feature>
<feature type="non-terminal residue" evidence="4">
    <location>
        <position position="1"/>
    </location>
</feature>
<dbReference type="eggNOG" id="KOG0335">
    <property type="taxonomic scope" value="Eukaryota"/>
</dbReference>
<dbReference type="STRING" id="743788.S8EBH0"/>
<reference evidence="4 5" key="1">
    <citation type="journal article" date="2012" name="Science">
        <title>The Paleozoic origin of enzymatic lignin decomposition reconstructed from 31 fungal genomes.</title>
        <authorList>
            <person name="Floudas D."/>
            <person name="Binder M."/>
            <person name="Riley R."/>
            <person name="Barry K."/>
            <person name="Blanchette R.A."/>
            <person name="Henrissat B."/>
            <person name="Martinez A.T."/>
            <person name="Otillar R."/>
            <person name="Spatafora J.W."/>
            <person name="Yadav J.S."/>
            <person name="Aerts A."/>
            <person name="Benoit I."/>
            <person name="Boyd A."/>
            <person name="Carlson A."/>
            <person name="Copeland A."/>
            <person name="Coutinho P.M."/>
            <person name="de Vries R.P."/>
            <person name="Ferreira P."/>
            <person name="Findley K."/>
            <person name="Foster B."/>
            <person name="Gaskell J."/>
            <person name="Glotzer D."/>
            <person name="Gorecki P."/>
            <person name="Heitman J."/>
            <person name="Hesse C."/>
            <person name="Hori C."/>
            <person name="Igarashi K."/>
            <person name="Jurgens J.A."/>
            <person name="Kallen N."/>
            <person name="Kersten P."/>
            <person name="Kohler A."/>
            <person name="Kuees U."/>
            <person name="Kumar T.K.A."/>
            <person name="Kuo A."/>
            <person name="LaButti K."/>
            <person name="Larrondo L.F."/>
            <person name="Lindquist E."/>
            <person name="Ling A."/>
            <person name="Lombard V."/>
            <person name="Lucas S."/>
            <person name="Lundell T."/>
            <person name="Martin R."/>
            <person name="McLaughlin D.J."/>
            <person name="Morgenstern I."/>
            <person name="Morin E."/>
            <person name="Murat C."/>
            <person name="Nagy L.G."/>
            <person name="Nolan M."/>
            <person name="Ohm R.A."/>
            <person name="Patyshakuliyeva A."/>
            <person name="Rokas A."/>
            <person name="Ruiz-Duenas F.J."/>
            <person name="Sabat G."/>
            <person name="Salamov A."/>
            <person name="Samejima M."/>
            <person name="Schmutz J."/>
            <person name="Slot J.C."/>
            <person name="St John F."/>
            <person name="Stenlid J."/>
            <person name="Sun H."/>
            <person name="Sun S."/>
            <person name="Syed K."/>
            <person name="Tsang A."/>
            <person name="Wiebenga A."/>
            <person name="Young D."/>
            <person name="Pisabarro A."/>
            <person name="Eastwood D.C."/>
            <person name="Martin F."/>
            <person name="Cullen D."/>
            <person name="Grigoriev I.V."/>
            <person name="Hibbett D.S."/>
        </authorList>
    </citation>
    <scope>NUCLEOTIDE SEQUENCE</scope>
    <source>
        <strain evidence="5">FP-58527</strain>
    </source>
</reference>
<keyword evidence="2" id="KW-0862">Zinc</keyword>
<dbReference type="Proteomes" id="UP000015241">
    <property type="component" value="Unassembled WGS sequence"/>
</dbReference>
<dbReference type="Pfam" id="PF00098">
    <property type="entry name" value="zf-CCHC"/>
    <property type="match status" value="1"/>
</dbReference>
<keyword evidence="2" id="KW-0479">Metal-binding</keyword>
<accession>S8EBH0</accession>
<name>S8EBH0_FOMSC</name>
<evidence type="ECO:0000256" key="1">
    <source>
        <dbReference type="ARBA" id="ARBA00022664"/>
    </source>
</evidence>
<dbReference type="AlphaFoldDB" id="S8EBH0"/>